<reference evidence="3" key="1">
    <citation type="journal article" date="2019" name="Int. J. Syst. Evol. Microbiol.">
        <title>The Global Catalogue of Microorganisms (GCM) 10K type strain sequencing project: providing services to taxonomists for standard genome sequencing and annotation.</title>
        <authorList>
            <consortium name="The Broad Institute Genomics Platform"/>
            <consortium name="The Broad Institute Genome Sequencing Center for Infectious Disease"/>
            <person name="Wu L."/>
            <person name="Ma J."/>
        </authorList>
    </citation>
    <scope>NUCLEOTIDE SEQUENCE [LARGE SCALE GENOMIC DNA]</scope>
    <source>
        <strain evidence="3">JCM 31921</strain>
    </source>
</reference>
<dbReference type="SUPFAM" id="SSF51197">
    <property type="entry name" value="Clavaminate synthase-like"/>
    <property type="match status" value="1"/>
</dbReference>
<proteinExistence type="predicted"/>
<sequence length="209" mass="24649">MIDIINFKAMKTNIYEAEIKDEKDFVELALSFGKPMKSRQHGIIIDTLIAVESNIVEKDSLSKRYGLEEFPIHTDCAYLKLPPKYILLRYVGSIENPTPTGIVHFDKSKLSDEEIDFIQKTIWFVKSKDIGFYSPILKDNILRYDKEVMKLVNPKEDKMIDILAKMDRREIQWYKNKVVVINNHTHLHFRPKIKIEENNKRILQRINIV</sequence>
<organism evidence="2 3">
    <name type="scientific">Rurimicrobium arvi</name>
    <dbReference type="NCBI Taxonomy" id="2049916"/>
    <lineage>
        <taxon>Bacteria</taxon>
        <taxon>Pseudomonadati</taxon>
        <taxon>Bacteroidota</taxon>
        <taxon>Chitinophagia</taxon>
        <taxon>Chitinophagales</taxon>
        <taxon>Chitinophagaceae</taxon>
        <taxon>Rurimicrobium</taxon>
    </lineage>
</organism>
<evidence type="ECO:0008006" key="4">
    <source>
        <dbReference type="Google" id="ProtNLM"/>
    </source>
</evidence>
<evidence type="ECO:0000256" key="1">
    <source>
        <dbReference type="ARBA" id="ARBA00023002"/>
    </source>
</evidence>
<dbReference type="Gene3D" id="3.60.130.10">
    <property type="entry name" value="Clavaminate synthase-like"/>
    <property type="match status" value="1"/>
</dbReference>
<keyword evidence="1" id="KW-0560">Oxidoreductase</keyword>
<evidence type="ECO:0000313" key="2">
    <source>
        <dbReference type="EMBL" id="GAA4455082.1"/>
    </source>
</evidence>
<dbReference type="Proteomes" id="UP001501410">
    <property type="component" value="Unassembled WGS sequence"/>
</dbReference>
<accession>A0ABP8MS82</accession>
<dbReference type="InterPro" id="IPR042098">
    <property type="entry name" value="TauD-like_sf"/>
</dbReference>
<comment type="caution">
    <text evidence="2">The sequence shown here is derived from an EMBL/GenBank/DDBJ whole genome shotgun (WGS) entry which is preliminary data.</text>
</comment>
<dbReference type="EMBL" id="BAABEZ010000022">
    <property type="protein sequence ID" value="GAA4455082.1"/>
    <property type="molecule type" value="Genomic_DNA"/>
</dbReference>
<evidence type="ECO:0000313" key="3">
    <source>
        <dbReference type="Proteomes" id="UP001501410"/>
    </source>
</evidence>
<protein>
    <recommendedName>
        <fullName evidence="4">TauD/TfdA-like domain-containing protein</fullName>
    </recommendedName>
</protein>
<keyword evidence="3" id="KW-1185">Reference proteome</keyword>
<gene>
    <name evidence="2" type="ORF">GCM10023092_18150</name>
</gene>
<name>A0ABP8MS82_9BACT</name>